<organism evidence="3 4">
    <name type="scientific">Polaribacter aestuariivivens</name>
    <dbReference type="NCBI Taxonomy" id="2304626"/>
    <lineage>
        <taxon>Bacteria</taxon>
        <taxon>Pseudomonadati</taxon>
        <taxon>Bacteroidota</taxon>
        <taxon>Flavobacteriia</taxon>
        <taxon>Flavobacteriales</taxon>
        <taxon>Flavobacteriaceae</taxon>
    </lineage>
</organism>
<dbReference type="SUPFAM" id="SSF53756">
    <property type="entry name" value="UDP-Glycosyltransferase/glycogen phosphorylase"/>
    <property type="match status" value="1"/>
</dbReference>
<name>A0A5S3N2N3_9FLAO</name>
<dbReference type="PANTHER" id="PTHR45947">
    <property type="entry name" value="SULFOQUINOVOSYL TRANSFERASE SQD2"/>
    <property type="match status" value="1"/>
</dbReference>
<reference evidence="3 4" key="1">
    <citation type="submission" date="2019-05" db="EMBL/GenBank/DDBJ databases">
        <title>Polaribacter aestuariivivens sp. nov., isolated from a tidal flat.</title>
        <authorList>
            <person name="Yoon J.-H."/>
        </authorList>
    </citation>
    <scope>NUCLEOTIDE SEQUENCE [LARGE SCALE GENOMIC DNA]</scope>
    <source>
        <strain evidence="3 4">DBTF-3</strain>
    </source>
</reference>
<proteinExistence type="predicted"/>
<dbReference type="Proteomes" id="UP000307140">
    <property type="component" value="Unassembled WGS sequence"/>
</dbReference>
<evidence type="ECO:0000313" key="4">
    <source>
        <dbReference type="Proteomes" id="UP000307140"/>
    </source>
</evidence>
<dbReference type="RefSeq" id="WP_138536191.1">
    <property type="nucleotide sequence ID" value="NZ_VANR01000005.1"/>
</dbReference>
<dbReference type="EMBL" id="VANR01000005">
    <property type="protein sequence ID" value="TMM29500.1"/>
    <property type="molecule type" value="Genomic_DNA"/>
</dbReference>
<dbReference type="Pfam" id="PF00534">
    <property type="entry name" value="Glycos_transf_1"/>
    <property type="match status" value="1"/>
</dbReference>
<dbReference type="Gene3D" id="3.40.50.2000">
    <property type="entry name" value="Glycogen Phosphorylase B"/>
    <property type="match status" value="2"/>
</dbReference>
<sequence length="377" mass="43444">MNNKLHILFICGWYPSRVLPTNGDFIERHALAVSLKHKVTVIHIITDTNCKNDIEIETKNNKNFTVHIAYVKPQKKAINKIKLFWKAYQLILKKVKKFDVIHLNEIYPFGILAKYTAKKHKVPYLISEHYTGYLKSSKIKISFFEKIISKIITKNASAICTVSNYLSTNMQNLGFKGNYVTVPNVVDTEVFYPNKKAENSLKLVHVSSLKNEHKNITGMLRVAKLLETYFDYFEWTFIGNNGDEYLQFLNDLNIKKGEISFLEHQSQKKLATHLQYATLCISFSNYETFGIVITEAIACGTPVIATETGVALDLKETGFCKIIPVKNEEILLQEILNHKTTFANLDVSKMHHFIQQQYSKEVISHKFSLLYYQSLKK</sequence>
<keyword evidence="4" id="KW-1185">Reference proteome</keyword>
<dbReference type="OrthoDB" id="9795068at2"/>
<protein>
    <submittedName>
        <fullName evidence="3">Glycosyltransferase family 4 protein</fullName>
    </submittedName>
</protein>
<dbReference type="AlphaFoldDB" id="A0A5S3N2N3"/>
<dbReference type="Pfam" id="PF13439">
    <property type="entry name" value="Glyco_transf_4"/>
    <property type="match status" value="1"/>
</dbReference>
<keyword evidence="3" id="KW-0808">Transferase</keyword>
<dbReference type="InterPro" id="IPR001296">
    <property type="entry name" value="Glyco_trans_1"/>
</dbReference>
<evidence type="ECO:0000259" key="2">
    <source>
        <dbReference type="Pfam" id="PF13439"/>
    </source>
</evidence>
<dbReference type="InterPro" id="IPR050194">
    <property type="entry name" value="Glycosyltransferase_grp1"/>
</dbReference>
<dbReference type="PANTHER" id="PTHR45947:SF3">
    <property type="entry name" value="SULFOQUINOVOSYL TRANSFERASE SQD2"/>
    <property type="match status" value="1"/>
</dbReference>
<feature type="domain" description="Glycosyl transferase family 1" evidence="1">
    <location>
        <begin position="193"/>
        <end position="323"/>
    </location>
</feature>
<dbReference type="GO" id="GO:0016757">
    <property type="term" value="F:glycosyltransferase activity"/>
    <property type="evidence" value="ECO:0007669"/>
    <property type="project" value="InterPro"/>
</dbReference>
<feature type="domain" description="Glycosyltransferase subfamily 4-like N-terminal" evidence="2">
    <location>
        <begin position="35"/>
        <end position="189"/>
    </location>
</feature>
<accession>A0A5S3N2N3</accession>
<dbReference type="CDD" id="cd03801">
    <property type="entry name" value="GT4_PimA-like"/>
    <property type="match status" value="1"/>
</dbReference>
<evidence type="ECO:0000259" key="1">
    <source>
        <dbReference type="Pfam" id="PF00534"/>
    </source>
</evidence>
<comment type="caution">
    <text evidence="3">The sequence shown here is derived from an EMBL/GenBank/DDBJ whole genome shotgun (WGS) entry which is preliminary data.</text>
</comment>
<dbReference type="InterPro" id="IPR028098">
    <property type="entry name" value="Glyco_trans_4-like_N"/>
</dbReference>
<gene>
    <name evidence="3" type="ORF">FDT66_10270</name>
</gene>
<evidence type="ECO:0000313" key="3">
    <source>
        <dbReference type="EMBL" id="TMM29500.1"/>
    </source>
</evidence>